<protein>
    <submittedName>
        <fullName evidence="1">Uncharacterized protein</fullName>
    </submittedName>
</protein>
<proteinExistence type="predicted"/>
<dbReference type="EMBL" id="GGEC01078604">
    <property type="protein sequence ID" value="MBX59088.1"/>
    <property type="molecule type" value="Transcribed_RNA"/>
</dbReference>
<sequence length="74" mass="8163">MFGQEVNGGRIQSFRIPSIVILAGLFSSSVYLSEVSPCQTLFIIDKGQGLGSFFFFLILRKSHLEHVTCSGYTS</sequence>
<evidence type="ECO:0000313" key="1">
    <source>
        <dbReference type="EMBL" id="MBX59088.1"/>
    </source>
</evidence>
<name>A0A2P2PWG9_RHIMU</name>
<organism evidence="1">
    <name type="scientific">Rhizophora mucronata</name>
    <name type="common">Asiatic mangrove</name>
    <dbReference type="NCBI Taxonomy" id="61149"/>
    <lineage>
        <taxon>Eukaryota</taxon>
        <taxon>Viridiplantae</taxon>
        <taxon>Streptophyta</taxon>
        <taxon>Embryophyta</taxon>
        <taxon>Tracheophyta</taxon>
        <taxon>Spermatophyta</taxon>
        <taxon>Magnoliopsida</taxon>
        <taxon>eudicotyledons</taxon>
        <taxon>Gunneridae</taxon>
        <taxon>Pentapetalae</taxon>
        <taxon>rosids</taxon>
        <taxon>fabids</taxon>
        <taxon>Malpighiales</taxon>
        <taxon>Rhizophoraceae</taxon>
        <taxon>Rhizophora</taxon>
    </lineage>
</organism>
<reference evidence="1" key="1">
    <citation type="submission" date="2018-02" db="EMBL/GenBank/DDBJ databases">
        <title>Rhizophora mucronata_Transcriptome.</title>
        <authorList>
            <person name="Meera S.P."/>
            <person name="Sreeshan A."/>
            <person name="Augustine A."/>
        </authorList>
    </citation>
    <scope>NUCLEOTIDE SEQUENCE</scope>
    <source>
        <tissue evidence="1">Leaf</tissue>
    </source>
</reference>
<dbReference type="AlphaFoldDB" id="A0A2P2PWG9"/>
<accession>A0A2P2PWG9</accession>